<accession>I7BAX2</accession>
<evidence type="ECO:0000256" key="4">
    <source>
        <dbReference type="ARBA" id="ARBA00022833"/>
    </source>
</evidence>
<dbReference type="Gene3D" id="1.10.1370.20">
    <property type="entry name" value="Oligoendopeptidase f, C-terminal domain"/>
    <property type="match status" value="1"/>
</dbReference>
<dbReference type="SUPFAM" id="SSF55486">
    <property type="entry name" value="Metalloproteases ('zincins'), catalytic domain"/>
    <property type="match status" value="1"/>
</dbReference>
<keyword evidence="1 6" id="KW-0645">Protease</keyword>
<dbReference type="HOGENOM" id="CLU_021290_2_0_14"/>
<dbReference type="KEGG" id="mhl:MHLP_04275"/>
<dbReference type="PATRIC" id="fig|1212765.3.peg.972"/>
<reference evidence="8 9" key="1">
    <citation type="journal article" date="2012" name="J. Bacteriol.">
        <title>Genome Sequence of "Candidatus Mycoplasma haemolamae" Strain Purdue, a Red Blood Cell Pathogen of Alpacas (Vicugna pacos) and Llamas (Lama glama).</title>
        <authorList>
            <person name="Guimaraes A.M."/>
            <person name="Toth B."/>
            <person name="Santos A.P."/>
            <person name="do Nascimento N.C."/>
            <person name="Kritchevsky J.E."/>
            <person name="Messick J.B."/>
        </authorList>
    </citation>
    <scope>NUCLEOTIDE SEQUENCE [LARGE SCALE GENOMIC DNA]</scope>
    <source>
        <strain evidence="8 9">Purdue</strain>
    </source>
</reference>
<dbReference type="GO" id="GO:0046872">
    <property type="term" value="F:metal ion binding"/>
    <property type="evidence" value="ECO:0007669"/>
    <property type="project" value="UniProtKB-UniRule"/>
</dbReference>
<dbReference type="AlphaFoldDB" id="I7BAX2"/>
<comment type="similarity">
    <text evidence="6">Belongs to the peptidase M3 family.</text>
</comment>
<gene>
    <name evidence="8" type="ordered locus">MHLP_04275</name>
</gene>
<evidence type="ECO:0000256" key="5">
    <source>
        <dbReference type="ARBA" id="ARBA00023049"/>
    </source>
</evidence>
<dbReference type="Gene3D" id="1.20.140.70">
    <property type="entry name" value="Oligopeptidase f, N-terminal domain"/>
    <property type="match status" value="1"/>
</dbReference>
<keyword evidence="9" id="KW-1185">Reference proteome</keyword>
<organism evidence="8 9">
    <name type="scientific">Mycoplasma haematolamae (strain Purdue)</name>
    <dbReference type="NCBI Taxonomy" id="1212765"/>
    <lineage>
        <taxon>Bacteria</taxon>
        <taxon>Bacillati</taxon>
        <taxon>Mycoplasmatota</taxon>
        <taxon>Mollicutes</taxon>
        <taxon>Mycoplasmataceae</taxon>
        <taxon>Mycoplasma</taxon>
    </lineage>
</organism>
<dbReference type="GO" id="GO:0004222">
    <property type="term" value="F:metalloendopeptidase activity"/>
    <property type="evidence" value="ECO:0007669"/>
    <property type="project" value="InterPro"/>
</dbReference>
<keyword evidence="2 6" id="KW-0479">Metal-binding</keyword>
<sequence>MNNSYSWDLELLLEGKTLEHWLSEYEGMQSLLLSKYTKDLFTSKEQLKEFHKLERDFGILSGRIRTYISNKQNTEQFEHKWFALEQELIHKSIPFSQALADFSDRAIKARKEITSFLEDEDFREFKRYYETIFRYKKHKLHPRLAKFELTFAPLSSAYYELFNILSEKEFLLEGVRDSNEQEITVSTYPEYLKHMKSEDSLLRKNLFLAYSNWVYKKRESFYRLLYYQFLSLNIESKNVAFKGGYFESCLYSDELQKSFIFSLYSNLKKLKPLVAKYRKIRKQIIMKNYNLDCYNDWDAYLDIKIDKEAEKYSIEEAKEIVLDALGLLGPDYIDAVKQMFENRWIDWLPRKGKNSGAYYSGGGYRLPGKYVLLNYNEYYDDVLTVAHEVGHAVHDIQIDKTDTHYYSPTIFTAEIPSILNEIILNYYFLEKFKKEGNKLKMLSIYDHLLSTFVSTAVVQVVYSEWEYSLNSKIVANEVIDYDWAAEEYAKLISLYLGREVKKDPEHHSWRSLYKIFTIPHFYSGDFYLYKYSVGLITSLLVSERLLNPSEKEKQLDSFFKFLKAGNSIPNLECLNLLSISFKDKESWSKIKDVFKSWLDEYTLLAKEIYEIKDV</sequence>
<evidence type="ECO:0000256" key="3">
    <source>
        <dbReference type="ARBA" id="ARBA00022801"/>
    </source>
</evidence>
<evidence type="ECO:0000259" key="7">
    <source>
        <dbReference type="Pfam" id="PF01432"/>
    </source>
</evidence>
<name>I7BAX2_MYCHA</name>
<dbReference type="InterPro" id="IPR001567">
    <property type="entry name" value="Pept_M3A_M3B_dom"/>
</dbReference>
<protein>
    <submittedName>
        <fullName evidence="8">Oligoendopeptidase F</fullName>
    </submittedName>
</protein>
<keyword evidence="4 6" id="KW-0862">Zinc</keyword>
<dbReference type="OrthoDB" id="9766487at2"/>
<feature type="domain" description="Peptidase M3A/M3B catalytic" evidence="7">
    <location>
        <begin position="194"/>
        <end position="589"/>
    </location>
</feature>
<evidence type="ECO:0000256" key="6">
    <source>
        <dbReference type="RuleBase" id="RU003435"/>
    </source>
</evidence>
<proteinExistence type="inferred from homology"/>
<keyword evidence="3 6" id="KW-0378">Hydrolase</keyword>
<evidence type="ECO:0000313" key="8">
    <source>
        <dbReference type="EMBL" id="AFO52435.1"/>
    </source>
</evidence>
<dbReference type="STRING" id="1212765.MHLP_04275"/>
<dbReference type="Pfam" id="PF01432">
    <property type="entry name" value="Peptidase_M3"/>
    <property type="match status" value="1"/>
</dbReference>
<reference evidence="9" key="2">
    <citation type="submission" date="2012-07" db="EMBL/GenBank/DDBJ databases">
        <title>Complete genome sequence of 'Candidatus Mycoplasma haemolamae'.</title>
        <authorList>
            <person name="Guimaraes A.M.S."/>
            <person name="Toth B."/>
            <person name="Santos A.P."/>
            <person name="Nascimento N.C."/>
            <person name="Sojka J.E."/>
            <person name="Messick J.B."/>
        </authorList>
    </citation>
    <scope>NUCLEOTIDE SEQUENCE [LARGE SCALE GENOMIC DNA]</scope>
    <source>
        <strain evidence="9">Purdue</strain>
    </source>
</reference>
<comment type="cofactor">
    <cofactor evidence="6">
        <name>Zn(2+)</name>
        <dbReference type="ChEBI" id="CHEBI:29105"/>
    </cofactor>
    <text evidence="6">Binds 1 zinc ion.</text>
</comment>
<dbReference type="Proteomes" id="UP000006502">
    <property type="component" value="Chromosome"/>
</dbReference>
<evidence type="ECO:0000313" key="9">
    <source>
        <dbReference type="Proteomes" id="UP000006502"/>
    </source>
</evidence>
<keyword evidence="5 6" id="KW-0482">Metalloprotease</keyword>
<evidence type="ECO:0000256" key="2">
    <source>
        <dbReference type="ARBA" id="ARBA00022723"/>
    </source>
</evidence>
<evidence type="ECO:0000256" key="1">
    <source>
        <dbReference type="ARBA" id="ARBA00022670"/>
    </source>
</evidence>
<dbReference type="InterPro" id="IPR042088">
    <property type="entry name" value="OligoPept_F_C"/>
</dbReference>
<dbReference type="EMBL" id="CP003731">
    <property type="protein sequence ID" value="AFO52435.1"/>
    <property type="molecule type" value="Genomic_DNA"/>
</dbReference>
<dbReference type="GO" id="GO:0006508">
    <property type="term" value="P:proteolysis"/>
    <property type="evidence" value="ECO:0007669"/>
    <property type="project" value="UniProtKB-KW"/>
</dbReference>